<dbReference type="SUPFAM" id="SSF55874">
    <property type="entry name" value="ATPase domain of HSP90 chaperone/DNA topoisomerase II/histidine kinase"/>
    <property type="match status" value="1"/>
</dbReference>
<evidence type="ECO:0000256" key="6">
    <source>
        <dbReference type="ARBA" id="ARBA00022692"/>
    </source>
</evidence>
<evidence type="ECO:0000256" key="5">
    <source>
        <dbReference type="ARBA" id="ARBA00022679"/>
    </source>
</evidence>
<keyword evidence="5" id="KW-0808">Transferase</keyword>
<dbReference type="RefSeq" id="WP_100350999.1">
    <property type="nucleotide sequence ID" value="NZ_PGTZ01000011.1"/>
</dbReference>
<organism evidence="15 16">
    <name type="scientific">Luteimicrobium subarcticum</name>
    <dbReference type="NCBI Taxonomy" id="620910"/>
    <lineage>
        <taxon>Bacteria</taxon>
        <taxon>Bacillati</taxon>
        <taxon>Actinomycetota</taxon>
        <taxon>Actinomycetes</taxon>
        <taxon>Micrococcales</taxon>
        <taxon>Luteimicrobium</taxon>
    </lineage>
</organism>
<comment type="caution">
    <text evidence="15">The sequence shown here is derived from an EMBL/GenBank/DDBJ whole genome shotgun (WGS) entry which is preliminary data.</text>
</comment>
<keyword evidence="16" id="KW-1185">Reference proteome</keyword>
<dbReference type="AlphaFoldDB" id="A0A2M8W485"/>
<dbReference type="InterPro" id="IPR004358">
    <property type="entry name" value="Sig_transdc_His_kin-like_C"/>
</dbReference>
<dbReference type="OrthoDB" id="9786919at2"/>
<dbReference type="InterPro" id="IPR003661">
    <property type="entry name" value="HisK_dim/P_dom"/>
</dbReference>
<dbReference type="GO" id="GO:0005886">
    <property type="term" value="C:plasma membrane"/>
    <property type="evidence" value="ECO:0007669"/>
    <property type="project" value="UniProtKB-SubCell"/>
</dbReference>
<dbReference type="Pfam" id="PF02518">
    <property type="entry name" value="HATPase_c"/>
    <property type="match status" value="1"/>
</dbReference>
<evidence type="ECO:0000259" key="13">
    <source>
        <dbReference type="PROSITE" id="PS50109"/>
    </source>
</evidence>
<evidence type="ECO:0000256" key="7">
    <source>
        <dbReference type="ARBA" id="ARBA00022777"/>
    </source>
</evidence>
<dbReference type="Gene3D" id="3.30.565.10">
    <property type="entry name" value="Histidine kinase-like ATPase, C-terminal domain"/>
    <property type="match status" value="1"/>
</dbReference>
<evidence type="ECO:0000256" key="2">
    <source>
        <dbReference type="ARBA" id="ARBA00004236"/>
    </source>
</evidence>
<comment type="subcellular location">
    <subcellularLocation>
        <location evidence="2">Cell membrane</location>
    </subcellularLocation>
</comment>
<name>A0A2M8W485_9MICO</name>
<dbReference type="PANTHER" id="PTHR45436:SF5">
    <property type="entry name" value="SENSOR HISTIDINE KINASE TRCS"/>
    <property type="match status" value="1"/>
</dbReference>
<dbReference type="SUPFAM" id="SSF158472">
    <property type="entry name" value="HAMP domain-like"/>
    <property type="match status" value="1"/>
</dbReference>
<feature type="domain" description="Histidine kinase" evidence="13">
    <location>
        <begin position="158"/>
        <end position="371"/>
    </location>
</feature>
<dbReference type="EMBL" id="PGTZ01000011">
    <property type="protein sequence ID" value="PJI85727.1"/>
    <property type="molecule type" value="Genomic_DNA"/>
</dbReference>
<dbReference type="PROSITE" id="PS50109">
    <property type="entry name" value="HIS_KIN"/>
    <property type="match status" value="1"/>
</dbReference>
<keyword evidence="11" id="KW-0175">Coiled coil</keyword>
<keyword evidence="8 12" id="KW-1133">Transmembrane helix</keyword>
<keyword evidence="4" id="KW-0597">Phosphoprotein</keyword>
<keyword evidence="6 12" id="KW-0812">Transmembrane</keyword>
<evidence type="ECO:0000313" key="16">
    <source>
        <dbReference type="Proteomes" id="UP000231586"/>
    </source>
</evidence>
<dbReference type="SUPFAM" id="SSF47384">
    <property type="entry name" value="Homodimeric domain of signal transducing histidine kinase"/>
    <property type="match status" value="1"/>
</dbReference>
<accession>A0A2M8W485</accession>
<reference evidence="15 16" key="1">
    <citation type="submission" date="2017-11" db="EMBL/GenBank/DDBJ databases">
        <title>Genomic Encyclopedia of Archaeal and Bacterial Type Strains, Phase II (KMG-II): From Individual Species to Whole Genera.</title>
        <authorList>
            <person name="Goeker M."/>
        </authorList>
    </citation>
    <scope>NUCLEOTIDE SEQUENCE [LARGE SCALE GENOMIC DNA]</scope>
    <source>
        <strain evidence="15 16">DSM 22413</strain>
    </source>
</reference>
<feature type="transmembrane region" description="Helical" evidence="12">
    <location>
        <begin position="77"/>
        <end position="96"/>
    </location>
</feature>
<keyword evidence="9" id="KW-0902">Two-component regulatory system</keyword>
<keyword evidence="10 12" id="KW-0472">Membrane</keyword>
<evidence type="ECO:0000259" key="14">
    <source>
        <dbReference type="PROSITE" id="PS50885"/>
    </source>
</evidence>
<dbReference type="EC" id="2.7.13.3" evidence="3"/>
<dbReference type="InterPro" id="IPR005467">
    <property type="entry name" value="His_kinase_dom"/>
</dbReference>
<dbReference type="Gene3D" id="6.10.340.10">
    <property type="match status" value="1"/>
</dbReference>
<keyword evidence="7 15" id="KW-0418">Kinase</keyword>
<dbReference type="InterPro" id="IPR036097">
    <property type="entry name" value="HisK_dim/P_sf"/>
</dbReference>
<dbReference type="PANTHER" id="PTHR45436">
    <property type="entry name" value="SENSOR HISTIDINE KINASE YKOH"/>
    <property type="match status" value="1"/>
</dbReference>
<comment type="catalytic activity">
    <reaction evidence="1">
        <text>ATP + protein L-histidine = ADP + protein N-phospho-L-histidine.</text>
        <dbReference type="EC" id="2.7.13.3"/>
    </reaction>
</comment>
<evidence type="ECO:0000256" key="9">
    <source>
        <dbReference type="ARBA" id="ARBA00023012"/>
    </source>
</evidence>
<dbReference type="InterPro" id="IPR003660">
    <property type="entry name" value="HAMP_dom"/>
</dbReference>
<dbReference type="CDD" id="cd00082">
    <property type="entry name" value="HisKA"/>
    <property type="match status" value="1"/>
</dbReference>
<evidence type="ECO:0000256" key="3">
    <source>
        <dbReference type="ARBA" id="ARBA00012438"/>
    </source>
</evidence>
<dbReference type="InterPro" id="IPR036890">
    <property type="entry name" value="HATPase_C_sf"/>
</dbReference>
<dbReference type="Pfam" id="PF00672">
    <property type="entry name" value="HAMP"/>
    <property type="match status" value="1"/>
</dbReference>
<dbReference type="InterPro" id="IPR003594">
    <property type="entry name" value="HATPase_dom"/>
</dbReference>
<evidence type="ECO:0000256" key="12">
    <source>
        <dbReference type="SAM" id="Phobius"/>
    </source>
</evidence>
<evidence type="ECO:0000256" key="8">
    <source>
        <dbReference type="ARBA" id="ARBA00022989"/>
    </source>
</evidence>
<evidence type="ECO:0000313" key="15">
    <source>
        <dbReference type="EMBL" id="PJI85727.1"/>
    </source>
</evidence>
<dbReference type="PRINTS" id="PR00344">
    <property type="entry name" value="BCTRLSENSOR"/>
</dbReference>
<gene>
    <name evidence="15" type="ORF">CLV34_2918</name>
</gene>
<feature type="domain" description="HAMP" evidence="14">
    <location>
        <begin position="97"/>
        <end position="150"/>
    </location>
</feature>
<dbReference type="SMART" id="SM00387">
    <property type="entry name" value="HATPase_c"/>
    <property type="match status" value="1"/>
</dbReference>
<feature type="transmembrane region" description="Helical" evidence="12">
    <location>
        <begin position="20"/>
        <end position="40"/>
    </location>
</feature>
<protein>
    <recommendedName>
        <fullName evidence="3">histidine kinase</fullName>
        <ecNumber evidence="3">2.7.13.3</ecNumber>
    </recommendedName>
</protein>
<evidence type="ECO:0000256" key="4">
    <source>
        <dbReference type="ARBA" id="ARBA00022553"/>
    </source>
</evidence>
<dbReference type="Proteomes" id="UP000231586">
    <property type="component" value="Unassembled WGS sequence"/>
</dbReference>
<proteinExistence type="predicted"/>
<sequence length="373" mass="39419">MTRERGLSVRLKLTLSYAGLVMVAGVGLISVVLVFLLRYVPAEAVLVPTPDDSGGRPGPALFVPGRSDLWDAFAPKALLMLGLLLVFGLVGGWFLARRMLAPLTRITDAARVAADGTLSHRVRLPGRRDELRDLADAFDTMLERLEAQVAEQRRFAANASHELRTPLAVTQAMLAVAEQDPDRDVGALLARLRVVNTRAVDLTEALLVLSRADQGAFARERVDLSLLAEDAVETLLPLAEQRQVALEGAGDAGATTIGSPALLLQLTTNLVHNAIVHNLPTGGDVRVTTAASPLGVTLLVENTCDDLPPGLVATLAEPFQRGNGRSRADHPGVGLGLAIATSIVRAHRGTLALAPRPGGGLTVTVRLPRAGEP</sequence>
<dbReference type="Gene3D" id="1.10.287.130">
    <property type="match status" value="1"/>
</dbReference>
<evidence type="ECO:0000256" key="11">
    <source>
        <dbReference type="SAM" id="Coils"/>
    </source>
</evidence>
<dbReference type="PROSITE" id="PS50885">
    <property type="entry name" value="HAMP"/>
    <property type="match status" value="1"/>
</dbReference>
<dbReference type="CDD" id="cd06225">
    <property type="entry name" value="HAMP"/>
    <property type="match status" value="1"/>
</dbReference>
<dbReference type="SMART" id="SM00304">
    <property type="entry name" value="HAMP"/>
    <property type="match status" value="1"/>
</dbReference>
<dbReference type="InterPro" id="IPR050428">
    <property type="entry name" value="TCS_sensor_his_kinase"/>
</dbReference>
<dbReference type="Pfam" id="PF00512">
    <property type="entry name" value="HisKA"/>
    <property type="match status" value="1"/>
</dbReference>
<evidence type="ECO:0000256" key="10">
    <source>
        <dbReference type="ARBA" id="ARBA00023136"/>
    </source>
</evidence>
<dbReference type="GO" id="GO:0000155">
    <property type="term" value="F:phosphorelay sensor kinase activity"/>
    <property type="evidence" value="ECO:0007669"/>
    <property type="project" value="InterPro"/>
</dbReference>
<feature type="coiled-coil region" evidence="11">
    <location>
        <begin position="128"/>
        <end position="162"/>
    </location>
</feature>
<dbReference type="SMART" id="SM00388">
    <property type="entry name" value="HisKA"/>
    <property type="match status" value="1"/>
</dbReference>
<evidence type="ECO:0000256" key="1">
    <source>
        <dbReference type="ARBA" id="ARBA00000085"/>
    </source>
</evidence>